<organism evidence="3 4">
    <name type="scientific">Halapricum salinum</name>
    <dbReference type="NCBI Taxonomy" id="1457250"/>
    <lineage>
        <taxon>Archaea</taxon>
        <taxon>Methanobacteriati</taxon>
        <taxon>Methanobacteriota</taxon>
        <taxon>Stenosarchaea group</taxon>
        <taxon>Halobacteria</taxon>
        <taxon>Halobacteriales</taxon>
        <taxon>Haloarculaceae</taxon>
        <taxon>Halapricum</taxon>
    </lineage>
</organism>
<feature type="transmembrane region" description="Helical" evidence="1">
    <location>
        <begin position="20"/>
        <end position="37"/>
    </location>
</feature>
<sequence>MKHADRCAFDLEDSDSLAPLVPGAVTVLTLTVAFGLLAAGFEFFWVTFIVGFGVVMPIAVGLAKRAEADRERGRDGTAESGQADALDDLRRRYARGELTDAEFERRLERLLETESVADARAAVGDSQRPVGQRRVD</sequence>
<dbReference type="RefSeq" id="WP_049994090.1">
    <property type="nucleotide sequence ID" value="NZ_CP031310.1"/>
</dbReference>
<dbReference type="Proteomes" id="UP000296706">
    <property type="component" value="Chromosome"/>
</dbReference>
<evidence type="ECO:0000313" key="3">
    <source>
        <dbReference type="EMBL" id="QCC50645.1"/>
    </source>
</evidence>
<gene>
    <name evidence="3" type="ORF">DV733_05025</name>
</gene>
<keyword evidence="1" id="KW-0472">Membrane</keyword>
<dbReference type="KEGG" id="hsn:DV733_05025"/>
<dbReference type="InterPro" id="IPR018649">
    <property type="entry name" value="SHOCT"/>
</dbReference>
<dbReference type="AlphaFoldDB" id="A0A4D6HAH2"/>
<keyword evidence="1" id="KW-1133">Transmembrane helix</keyword>
<proteinExistence type="predicted"/>
<evidence type="ECO:0000259" key="2">
    <source>
        <dbReference type="Pfam" id="PF09851"/>
    </source>
</evidence>
<dbReference type="GeneID" id="39847203"/>
<protein>
    <submittedName>
        <fullName evidence="3">SHOCT domain-containing protein</fullName>
    </submittedName>
</protein>
<feature type="domain" description="SHOCT" evidence="2">
    <location>
        <begin position="84"/>
        <end position="111"/>
    </location>
</feature>
<dbReference type="Pfam" id="PF09851">
    <property type="entry name" value="SHOCT"/>
    <property type="match status" value="1"/>
</dbReference>
<reference evidence="3 4" key="1">
    <citation type="journal article" date="2019" name="Nat. Commun.">
        <title>A new type of DNA phosphorothioation-based antiviral system in archaea.</title>
        <authorList>
            <person name="Xiong L."/>
            <person name="Liu S."/>
            <person name="Chen S."/>
            <person name="Xiao Y."/>
            <person name="Zhu B."/>
            <person name="Gao Y."/>
            <person name="Zhang Y."/>
            <person name="Chen B."/>
            <person name="Luo J."/>
            <person name="Deng Z."/>
            <person name="Chen X."/>
            <person name="Wang L."/>
            <person name="Chen S."/>
        </authorList>
    </citation>
    <scope>NUCLEOTIDE SEQUENCE [LARGE SCALE GENOMIC DNA]</scope>
    <source>
        <strain evidence="3 4">CBA1105</strain>
    </source>
</reference>
<feature type="transmembrane region" description="Helical" evidence="1">
    <location>
        <begin position="43"/>
        <end position="63"/>
    </location>
</feature>
<accession>A0A4D6HAH2</accession>
<keyword evidence="1" id="KW-0812">Transmembrane</keyword>
<evidence type="ECO:0000256" key="1">
    <source>
        <dbReference type="SAM" id="Phobius"/>
    </source>
</evidence>
<dbReference type="EMBL" id="CP031310">
    <property type="protein sequence ID" value="QCC50645.1"/>
    <property type="molecule type" value="Genomic_DNA"/>
</dbReference>
<evidence type="ECO:0000313" key="4">
    <source>
        <dbReference type="Proteomes" id="UP000296706"/>
    </source>
</evidence>
<name>A0A4D6HAH2_9EURY</name>
<keyword evidence="4" id="KW-1185">Reference proteome</keyword>
<dbReference type="STRING" id="1457250.GCA_000755225_03309"/>